<dbReference type="GO" id="GO:0006308">
    <property type="term" value="P:DNA catabolic process"/>
    <property type="evidence" value="ECO:0007669"/>
    <property type="project" value="InterPro"/>
</dbReference>
<dbReference type="GO" id="GO:0004519">
    <property type="term" value="F:endonuclease activity"/>
    <property type="evidence" value="ECO:0007669"/>
    <property type="project" value="UniProtKB-KW"/>
</dbReference>
<dbReference type="EMBL" id="UOEF01000186">
    <property type="protein sequence ID" value="VAV94517.1"/>
    <property type="molecule type" value="Genomic_DNA"/>
</dbReference>
<keyword evidence="4" id="KW-0378">Hydrolase</keyword>
<sequence length="317" mass="35807">MSMNFWARMTAASLAGVAFSAIPLSPVSAWSEETHMTTGAIAYDDLVKNNPATITALEEILKAHPHYDKLAGYAEGFKGEEKTRVMFQWLARWPDDINGTEYEHRDWHYELRVVHGRTWLWPFRNGNATLGFDESFRLLADKSAPLKDRAIAISWLMHLTGDIQQPLHAGHQMTNVFWATDEAGSLSFVRKAEEGEPTDLHNYWDKILDVANADGKVFGEATSRAWATPLQTLWPRTRINGLTYEGTPQEQFENWLTESMHLARLVAYTGTYLSATAEQESAPVVTPREIRVAEELSKQRVATGGYRIADVLRLAVR</sequence>
<dbReference type="InterPro" id="IPR008947">
    <property type="entry name" value="PLipase_C/P1_nuclease_dom_sf"/>
</dbReference>
<evidence type="ECO:0008006" key="8">
    <source>
        <dbReference type="Google" id="ProtNLM"/>
    </source>
</evidence>
<evidence type="ECO:0000256" key="4">
    <source>
        <dbReference type="ARBA" id="ARBA00022801"/>
    </source>
</evidence>
<name>A0A3B0RQV1_9ZZZZ</name>
<dbReference type="AlphaFoldDB" id="A0A3B0RQV1"/>
<organism evidence="7">
    <name type="scientific">hydrothermal vent metagenome</name>
    <dbReference type="NCBI Taxonomy" id="652676"/>
    <lineage>
        <taxon>unclassified sequences</taxon>
        <taxon>metagenomes</taxon>
        <taxon>ecological metagenomes</taxon>
    </lineage>
</organism>
<keyword evidence="5" id="KW-1015">Disulfide bond</keyword>
<dbReference type="Pfam" id="PF02265">
    <property type="entry name" value="S1-P1_nuclease"/>
    <property type="match status" value="1"/>
</dbReference>
<evidence type="ECO:0000256" key="1">
    <source>
        <dbReference type="ARBA" id="ARBA00022722"/>
    </source>
</evidence>
<reference evidence="7" key="1">
    <citation type="submission" date="2018-06" db="EMBL/GenBank/DDBJ databases">
        <authorList>
            <person name="Zhirakovskaya E."/>
        </authorList>
    </citation>
    <scope>NUCLEOTIDE SEQUENCE</scope>
</reference>
<evidence type="ECO:0000256" key="2">
    <source>
        <dbReference type="ARBA" id="ARBA00022723"/>
    </source>
</evidence>
<proteinExistence type="predicted"/>
<keyword evidence="1" id="KW-0540">Nuclease</keyword>
<dbReference type="PANTHER" id="PTHR33146">
    <property type="entry name" value="ENDONUCLEASE 4"/>
    <property type="match status" value="1"/>
</dbReference>
<evidence type="ECO:0000256" key="5">
    <source>
        <dbReference type="ARBA" id="ARBA00023157"/>
    </source>
</evidence>
<dbReference type="GO" id="GO:0016788">
    <property type="term" value="F:hydrolase activity, acting on ester bonds"/>
    <property type="evidence" value="ECO:0007669"/>
    <property type="project" value="InterPro"/>
</dbReference>
<accession>A0A3B0RQV1</accession>
<keyword evidence="6" id="KW-0325">Glycoprotein</keyword>
<dbReference type="PANTHER" id="PTHR33146:SF26">
    <property type="entry name" value="ENDONUCLEASE 4"/>
    <property type="match status" value="1"/>
</dbReference>
<dbReference type="GO" id="GO:0046872">
    <property type="term" value="F:metal ion binding"/>
    <property type="evidence" value="ECO:0007669"/>
    <property type="project" value="UniProtKB-KW"/>
</dbReference>
<gene>
    <name evidence="7" type="ORF">MNBD_ALPHA04-620</name>
</gene>
<keyword evidence="2" id="KW-0479">Metal-binding</keyword>
<dbReference type="InterPro" id="IPR003154">
    <property type="entry name" value="S1/P1nuclease"/>
</dbReference>
<evidence type="ECO:0000256" key="6">
    <source>
        <dbReference type="ARBA" id="ARBA00023180"/>
    </source>
</evidence>
<protein>
    <recommendedName>
        <fullName evidence="8">Endonuclease</fullName>
    </recommendedName>
</protein>
<evidence type="ECO:0000313" key="7">
    <source>
        <dbReference type="EMBL" id="VAV94517.1"/>
    </source>
</evidence>
<dbReference type="SUPFAM" id="SSF48537">
    <property type="entry name" value="Phospholipase C/P1 nuclease"/>
    <property type="match status" value="1"/>
</dbReference>
<keyword evidence="3" id="KW-0255">Endonuclease</keyword>
<dbReference type="CDD" id="cd11010">
    <property type="entry name" value="S1-P1_nuclease"/>
    <property type="match status" value="1"/>
</dbReference>
<dbReference type="Gene3D" id="1.10.575.10">
    <property type="entry name" value="P1 Nuclease"/>
    <property type="match status" value="1"/>
</dbReference>
<dbReference type="GO" id="GO:0003676">
    <property type="term" value="F:nucleic acid binding"/>
    <property type="evidence" value="ECO:0007669"/>
    <property type="project" value="InterPro"/>
</dbReference>
<evidence type="ECO:0000256" key="3">
    <source>
        <dbReference type="ARBA" id="ARBA00022759"/>
    </source>
</evidence>